<feature type="transmembrane region" description="Helical" evidence="9">
    <location>
        <begin position="203"/>
        <end position="221"/>
    </location>
</feature>
<dbReference type="AlphaFoldDB" id="A0AAN6RKY3"/>
<feature type="transmembrane region" description="Helical" evidence="9">
    <location>
        <begin position="263"/>
        <end position="282"/>
    </location>
</feature>
<keyword evidence="3 7" id="KW-0813">Transport</keyword>
<feature type="transmembrane region" description="Helical" evidence="9">
    <location>
        <begin position="569"/>
        <end position="590"/>
    </location>
</feature>
<dbReference type="SUPFAM" id="SSF103473">
    <property type="entry name" value="MFS general substrate transporter"/>
    <property type="match status" value="1"/>
</dbReference>
<feature type="transmembrane region" description="Helical" evidence="9">
    <location>
        <begin position="504"/>
        <end position="528"/>
    </location>
</feature>
<evidence type="ECO:0000256" key="6">
    <source>
        <dbReference type="ARBA" id="ARBA00023136"/>
    </source>
</evidence>
<sequence>MGELGDQIEARVDPALVGGSRDPVHIGHAEKLAMKHGNDDAALDDNLDVTEVTVDNGLPTQEELATLRRVPAKIPWRVYTIAFVELVERMSYYGTTVVFSNYIAKSRFDKQGNWITTPAGAALHPQYADAQPGALGMGKMKAQAISLFNQFYIYMCPMIGAWIADTHLGRFKTIVYSVIIAEIGHALLTGSAAPQILDKPKSAFGLFIFGILIMGFGTGTFKPNISPLIAEQIPMDTPRVEVDKKGRRVIVDPAETAARVYNWFYLFINVGALVGQLAMVYAERYVGFWLAYLIPTVFFLTTLPVLFFCRKSYIRRPPSGSVLGPAIKLPLLAMKGHWSWNPIRLWKNIHNGGFWDSVKPSRLGPGKPAWLTYDDAWVDEVARGWAACGVLLWLPIYWLSYNQLANNLTQQAATMQLHGIPNDLLQNLDPIAIIVLVVLLDLLVYPALRKAGIRFTPIKKIFTGFMLATAGMIWAAIVQLYIYRKSECGVMMEEHDGCKANVNVWAQAGIYIIIAASEIMASVVSLEYAFTKAPKSMRSLVQSFSLFTSSLSAALGEAFTPLAKDPHLVWNYASVAIICFVTGWLFWFTYREMDRDEDRLNMLPTGKHLSTPSDEAADVELAPSTHAKSN</sequence>
<dbReference type="InterPro" id="IPR018456">
    <property type="entry name" value="PTR2_symporter_CS"/>
</dbReference>
<evidence type="ECO:0000256" key="2">
    <source>
        <dbReference type="ARBA" id="ARBA00005982"/>
    </source>
</evidence>
<dbReference type="InterPro" id="IPR036259">
    <property type="entry name" value="MFS_trans_sf"/>
</dbReference>
<feature type="transmembrane region" description="Helical" evidence="9">
    <location>
        <begin position="540"/>
        <end position="563"/>
    </location>
</feature>
<evidence type="ECO:0000313" key="11">
    <source>
        <dbReference type="Proteomes" id="UP001280581"/>
    </source>
</evidence>
<evidence type="ECO:0008006" key="12">
    <source>
        <dbReference type="Google" id="ProtNLM"/>
    </source>
</evidence>
<reference evidence="10 11" key="1">
    <citation type="submission" date="2021-02" db="EMBL/GenBank/DDBJ databases">
        <title>Genome assembly of Pseudopithomyces chartarum.</title>
        <authorList>
            <person name="Jauregui R."/>
            <person name="Singh J."/>
            <person name="Voisey C."/>
        </authorList>
    </citation>
    <scope>NUCLEOTIDE SEQUENCE [LARGE SCALE GENOMIC DNA]</scope>
    <source>
        <strain evidence="10 11">AGR01</strain>
    </source>
</reference>
<keyword evidence="4 7" id="KW-0812">Transmembrane</keyword>
<evidence type="ECO:0000256" key="1">
    <source>
        <dbReference type="ARBA" id="ARBA00004141"/>
    </source>
</evidence>
<feature type="transmembrane region" description="Helical" evidence="9">
    <location>
        <begin position="151"/>
        <end position="168"/>
    </location>
</feature>
<evidence type="ECO:0000256" key="8">
    <source>
        <dbReference type="SAM" id="MobiDB-lite"/>
    </source>
</evidence>
<keyword evidence="5 9" id="KW-1133">Transmembrane helix</keyword>
<evidence type="ECO:0000313" key="10">
    <source>
        <dbReference type="EMBL" id="KAK3217070.1"/>
    </source>
</evidence>
<dbReference type="EMBL" id="WVTA01000001">
    <property type="protein sequence ID" value="KAK3217070.1"/>
    <property type="molecule type" value="Genomic_DNA"/>
</dbReference>
<gene>
    <name evidence="10" type="ORF">GRF29_1g1866369</name>
</gene>
<proteinExistence type="inferred from homology"/>
<dbReference type="GO" id="GO:0005886">
    <property type="term" value="C:plasma membrane"/>
    <property type="evidence" value="ECO:0007669"/>
    <property type="project" value="UniProtKB-ARBA"/>
</dbReference>
<evidence type="ECO:0000256" key="3">
    <source>
        <dbReference type="ARBA" id="ARBA00022448"/>
    </source>
</evidence>
<dbReference type="Proteomes" id="UP001280581">
    <property type="component" value="Unassembled WGS sequence"/>
</dbReference>
<feature type="transmembrane region" description="Helical" evidence="9">
    <location>
        <begin position="431"/>
        <end position="448"/>
    </location>
</feature>
<dbReference type="PANTHER" id="PTHR11654">
    <property type="entry name" value="OLIGOPEPTIDE TRANSPORTER-RELATED"/>
    <property type="match status" value="1"/>
</dbReference>
<dbReference type="Pfam" id="PF00854">
    <property type="entry name" value="PTR2"/>
    <property type="match status" value="1"/>
</dbReference>
<protein>
    <recommendedName>
        <fullName evidence="12">Peptide transporter PTR2-A</fullName>
    </recommendedName>
</protein>
<dbReference type="InterPro" id="IPR000109">
    <property type="entry name" value="POT_fam"/>
</dbReference>
<feature type="transmembrane region" description="Helical" evidence="9">
    <location>
        <begin position="288"/>
        <end position="309"/>
    </location>
</feature>
<dbReference type="PROSITE" id="PS01023">
    <property type="entry name" value="PTR2_2"/>
    <property type="match status" value="1"/>
</dbReference>
<accession>A0AAN6RKY3</accession>
<keyword evidence="6 9" id="KW-0472">Membrane</keyword>
<evidence type="ECO:0000256" key="4">
    <source>
        <dbReference type="ARBA" id="ARBA00022692"/>
    </source>
</evidence>
<evidence type="ECO:0000256" key="5">
    <source>
        <dbReference type="ARBA" id="ARBA00022989"/>
    </source>
</evidence>
<feature type="transmembrane region" description="Helical" evidence="9">
    <location>
        <begin position="460"/>
        <end position="484"/>
    </location>
</feature>
<comment type="similarity">
    <text evidence="2 7">Belongs to the major facilitator superfamily. Proton-dependent oligopeptide transporter (POT/PTR) (TC 2.A.17) family.</text>
</comment>
<comment type="caution">
    <text evidence="10">The sequence shown here is derived from an EMBL/GenBank/DDBJ whole genome shotgun (WGS) entry which is preliminary data.</text>
</comment>
<feature type="transmembrane region" description="Helical" evidence="9">
    <location>
        <begin position="175"/>
        <end position="197"/>
    </location>
</feature>
<feature type="transmembrane region" description="Helical" evidence="9">
    <location>
        <begin position="381"/>
        <end position="399"/>
    </location>
</feature>
<organism evidence="10 11">
    <name type="scientific">Pseudopithomyces chartarum</name>
    <dbReference type="NCBI Taxonomy" id="1892770"/>
    <lineage>
        <taxon>Eukaryota</taxon>
        <taxon>Fungi</taxon>
        <taxon>Dikarya</taxon>
        <taxon>Ascomycota</taxon>
        <taxon>Pezizomycotina</taxon>
        <taxon>Dothideomycetes</taxon>
        <taxon>Pleosporomycetidae</taxon>
        <taxon>Pleosporales</taxon>
        <taxon>Massarineae</taxon>
        <taxon>Didymosphaeriaceae</taxon>
        <taxon>Pseudopithomyces</taxon>
    </lineage>
</organism>
<comment type="subcellular location">
    <subcellularLocation>
        <location evidence="1 7">Membrane</location>
        <topology evidence="1 7">Multi-pass membrane protein</topology>
    </subcellularLocation>
</comment>
<evidence type="ECO:0000256" key="7">
    <source>
        <dbReference type="RuleBase" id="RU003755"/>
    </source>
</evidence>
<dbReference type="Gene3D" id="1.20.1250.20">
    <property type="entry name" value="MFS general substrate transporter like domains"/>
    <property type="match status" value="1"/>
</dbReference>
<dbReference type="FunFam" id="1.20.1250.20:FF:000085">
    <property type="entry name" value="MFS peptide transporter Ptr2"/>
    <property type="match status" value="1"/>
</dbReference>
<name>A0AAN6RKY3_9PLEO</name>
<evidence type="ECO:0000256" key="9">
    <source>
        <dbReference type="SAM" id="Phobius"/>
    </source>
</evidence>
<dbReference type="GO" id="GO:0071916">
    <property type="term" value="F:dipeptide transmembrane transporter activity"/>
    <property type="evidence" value="ECO:0007669"/>
    <property type="project" value="UniProtKB-ARBA"/>
</dbReference>
<keyword evidence="11" id="KW-1185">Reference proteome</keyword>
<feature type="region of interest" description="Disordered" evidence="8">
    <location>
        <begin position="610"/>
        <end position="630"/>
    </location>
</feature>